<sequence>MKPGALLIRPHRAPKSPQVLLIHNISVPHGLANGRLGVVEKFIQCSQAMGLNPGWQPTGTALVSLALDTWLNANGPEPPLMPVVRFPGAGHAVVVMPHLWTIAREGRVTCWRVQIPLLLAFAMTVHNFQDKLRIVGYDPSNPALMADPRVVEFYKRLRAEREGEDI</sequence>
<evidence type="ECO:0000313" key="2">
    <source>
        <dbReference type="Proteomes" id="UP000269721"/>
    </source>
</evidence>
<evidence type="ECO:0000313" key="1">
    <source>
        <dbReference type="EMBL" id="RKO93598.1"/>
    </source>
</evidence>
<keyword evidence="2" id="KW-1185">Reference proteome</keyword>
<dbReference type="OrthoDB" id="2126220at2759"/>
<accession>A0A4P9WPD4</accession>
<gene>
    <name evidence="1" type="ORF">BDK51DRAFT_50059</name>
</gene>
<name>A0A4P9WPD4_9FUNG</name>
<dbReference type="AlphaFoldDB" id="A0A4P9WPD4"/>
<dbReference type="EMBL" id="KZ994177">
    <property type="protein sequence ID" value="RKO93598.1"/>
    <property type="molecule type" value="Genomic_DNA"/>
</dbReference>
<proteinExistence type="predicted"/>
<organism evidence="1 2">
    <name type="scientific">Blyttiomyces helicus</name>
    <dbReference type="NCBI Taxonomy" id="388810"/>
    <lineage>
        <taxon>Eukaryota</taxon>
        <taxon>Fungi</taxon>
        <taxon>Fungi incertae sedis</taxon>
        <taxon>Chytridiomycota</taxon>
        <taxon>Chytridiomycota incertae sedis</taxon>
        <taxon>Chytridiomycetes</taxon>
        <taxon>Chytridiomycetes incertae sedis</taxon>
        <taxon>Blyttiomyces</taxon>
    </lineage>
</organism>
<reference evidence="2" key="1">
    <citation type="journal article" date="2018" name="Nat. Microbiol.">
        <title>Leveraging single-cell genomics to expand the fungal tree of life.</title>
        <authorList>
            <person name="Ahrendt S.R."/>
            <person name="Quandt C.A."/>
            <person name="Ciobanu D."/>
            <person name="Clum A."/>
            <person name="Salamov A."/>
            <person name="Andreopoulos B."/>
            <person name="Cheng J.F."/>
            <person name="Woyke T."/>
            <person name="Pelin A."/>
            <person name="Henrissat B."/>
            <person name="Reynolds N.K."/>
            <person name="Benny G.L."/>
            <person name="Smith M.E."/>
            <person name="James T.Y."/>
            <person name="Grigoriev I.V."/>
        </authorList>
    </citation>
    <scope>NUCLEOTIDE SEQUENCE [LARGE SCALE GENOMIC DNA]</scope>
</reference>
<dbReference type="Proteomes" id="UP000269721">
    <property type="component" value="Unassembled WGS sequence"/>
</dbReference>
<protein>
    <submittedName>
        <fullName evidence="1">Uncharacterized protein</fullName>
    </submittedName>
</protein>